<dbReference type="STRING" id="34508.A0A4U5LUD1"/>
<comment type="caution">
    <text evidence="5">The sequence shown here is derived from an EMBL/GenBank/DDBJ whole genome shotgun (WGS) entry which is preliminary data.</text>
</comment>
<dbReference type="AlphaFoldDB" id="A0A4U5LUD1"/>
<dbReference type="Proteomes" id="UP000298663">
    <property type="component" value="Unassembled WGS sequence"/>
</dbReference>
<dbReference type="InterPro" id="IPR039982">
    <property type="entry name" value="Ribosomal_mL65"/>
</dbReference>
<evidence type="ECO:0000256" key="3">
    <source>
        <dbReference type="ARBA" id="ARBA00023128"/>
    </source>
</evidence>
<dbReference type="InterPro" id="IPR010793">
    <property type="entry name" value="Ribosomal_mL37/mL65"/>
</dbReference>
<evidence type="ECO:0008006" key="7">
    <source>
        <dbReference type="Google" id="ProtNLM"/>
    </source>
</evidence>
<dbReference type="PANTHER" id="PTHR13014">
    <property type="entry name" value="MITOCHONDRIAL 28S RIBOSOMAL PROTEIN S30/P52 PRO-APOTOTIC PROTEIN"/>
    <property type="match status" value="1"/>
</dbReference>
<dbReference type="GO" id="GO:0005762">
    <property type="term" value="C:mitochondrial large ribosomal subunit"/>
    <property type="evidence" value="ECO:0007669"/>
    <property type="project" value="TreeGrafter"/>
</dbReference>
<accession>A0A4U5LUD1</accession>
<gene>
    <name evidence="5" type="ORF">L596_029342</name>
</gene>
<organism evidence="5 6">
    <name type="scientific">Steinernema carpocapsae</name>
    <name type="common">Entomopathogenic nematode</name>
    <dbReference type="NCBI Taxonomy" id="34508"/>
    <lineage>
        <taxon>Eukaryota</taxon>
        <taxon>Metazoa</taxon>
        <taxon>Ecdysozoa</taxon>
        <taxon>Nematoda</taxon>
        <taxon>Chromadorea</taxon>
        <taxon>Rhabditida</taxon>
        <taxon>Tylenchina</taxon>
        <taxon>Panagrolaimomorpha</taxon>
        <taxon>Strongyloidoidea</taxon>
        <taxon>Steinernematidae</taxon>
        <taxon>Steinernema</taxon>
    </lineage>
</organism>
<reference evidence="5 6" key="1">
    <citation type="journal article" date="2015" name="Genome Biol.">
        <title>Comparative genomics of Steinernema reveals deeply conserved gene regulatory networks.</title>
        <authorList>
            <person name="Dillman A.R."/>
            <person name="Macchietto M."/>
            <person name="Porter C.F."/>
            <person name="Rogers A."/>
            <person name="Williams B."/>
            <person name="Antoshechkin I."/>
            <person name="Lee M.M."/>
            <person name="Goodwin Z."/>
            <person name="Lu X."/>
            <person name="Lewis E.E."/>
            <person name="Goodrich-Blair H."/>
            <person name="Stock S.P."/>
            <person name="Adams B.J."/>
            <person name="Sternberg P.W."/>
            <person name="Mortazavi A."/>
        </authorList>
    </citation>
    <scope>NUCLEOTIDE SEQUENCE [LARGE SCALE GENOMIC DNA]</scope>
    <source>
        <strain evidence="5 6">ALL</strain>
    </source>
</reference>
<evidence type="ECO:0000256" key="2">
    <source>
        <dbReference type="ARBA" id="ARBA00022980"/>
    </source>
</evidence>
<dbReference type="GO" id="GO:0006412">
    <property type="term" value="P:translation"/>
    <property type="evidence" value="ECO:0007669"/>
    <property type="project" value="InterPro"/>
</dbReference>
<dbReference type="GO" id="GO:0003735">
    <property type="term" value="F:structural constituent of ribosome"/>
    <property type="evidence" value="ECO:0007669"/>
    <property type="project" value="InterPro"/>
</dbReference>
<dbReference type="PANTHER" id="PTHR13014:SF3">
    <property type="entry name" value="LARGE RIBOSOMAL SUBUNIT PROTEIN ML65"/>
    <property type="match status" value="1"/>
</dbReference>
<keyword evidence="2" id="KW-0689">Ribosomal protein</keyword>
<name>A0A4U5LUD1_STECR</name>
<dbReference type="EMBL" id="AZBU02000012">
    <property type="protein sequence ID" value="TKR59708.1"/>
    <property type="molecule type" value="Genomic_DNA"/>
</dbReference>
<evidence type="ECO:0000313" key="6">
    <source>
        <dbReference type="Proteomes" id="UP000298663"/>
    </source>
</evidence>
<comment type="subcellular location">
    <subcellularLocation>
        <location evidence="1">Mitochondrion</location>
    </subcellularLocation>
</comment>
<sequence length="491" mass="57155">MRRSSAIVTKRVIGARFSSTKSSAAVVSGGEQTAPVKPPYYRKTLPAHKPMNMLQEEYPNLGDKNGHGPRLYDYHNMAEQVRALPTATERINFVNPFEREWNDVENTWRRQWHPQLMAPRKAWNVPSVPKYFDSLDFYKYITKSRVVADSEEFDKIYSGLVLPTNKFEERLLESLESMESANSVDLSESERMNRFLRTVLDDAMVSLAHNVERFQDLRLAHTTRCESFWVRSGFLSMYDHKDVGSDEIERRIRFANKFIGDDRRKLGELSFVLRDQVAAQLRSKKAPKQLFDIASEDASKPVFGEDVDVADDVIYSPKVFNMWPDSDILWQCPGYESDSNESHKYGHLAIKEISELNNLLDYWKVEGEEFEQVKRDAMTSTAVTSLFSWLNAQAHCLGYTQYTDLDRPLVSHPLRRKRLLFRRCAAQHNRHQHRRRRFINNKSNVCYVDGPHPLFVEEALEGEAKDDKDKELGLKVNQHVLTRILQMLRRE</sequence>
<dbReference type="Pfam" id="PF07147">
    <property type="entry name" value="PDCD9"/>
    <property type="match status" value="1"/>
</dbReference>
<evidence type="ECO:0000256" key="4">
    <source>
        <dbReference type="ARBA" id="ARBA00023274"/>
    </source>
</evidence>
<evidence type="ECO:0000313" key="5">
    <source>
        <dbReference type="EMBL" id="TKR59708.1"/>
    </source>
</evidence>
<evidence type="ECO:0000256" key="1">
    <source>
        <dbReference type="ARBA" id="ARBA00004173"/>
    </source>
</evidence>
<keyword evidence="4" id="KW-0687">Ribonucleoprotein</keyword>
<keyword evidence="6" id="KW-1185">Reference proteome</keyword>
<keyword evidence="3" id="KW-0496">Mitochondrion</keyword>
<dbReference type="OrthoDB" id="7663298at2759"/>
<protein>
    <recommendedName>
        <fullName evidence="7">28S ribosomal protein S30, mitochondrial</fullName>
    </recommendedName>
</protein>
<proteinExistence type="predicted"/>
<reference evidence="5 6" key="2">
    <citation type="journal article" date="2019" name="G3 (Bethesda)">
        <title>Hybrid Assembly of the Genome of the Entomopathogenic Nematode Steinernema carpocapsae Identifies the X-Chromosome.</title>
        <authorList>
            <person name="Serra L."/>
            <person name="Macchietto M."/>
            <person name="Macias-Munoz A."/>
            <person name="McGill C.J."/>
            <person name="Rodriguez I.M."/>
            <person name="Rodriguez B."/>
            <person name="Murad R."/>
            <person name="Mortazavi A."/>
        </authorList>
    </citation>
    <scope>NUCLEOTIDE SEQUENCE [LARGE SCALE GENOMIC DNA]</scope>
    <source>
        <strain evidence="5 6">ALL</strain>
    </source>
</reference>